<dbReference type="CDD" id="cd00367">
    <property type="entry name" value="PTS-HPr_like"/>
    <property type="match status" value="1"/>
</dbReference>
<organism evidence="9 10">
    <name type="scientific">Tepidibacillus fermentans</name>
    <dbReference type="NCBI Taxonomy" id="1281767"/>
    <lineage>
        <taxon>Bacteria</taxon>
        <taxon>Bacillati</taxon>
        <taxon>Bacillota</taxon>
        <taxon>Bacilli</taxon>
        <taxon>Bacillales</taxon>
        <taxon>Bacillaceae</taxon>
        <taxon>Tepidibacillus</taxon>
    </lineage>
</organism>
<keyword evidence="7" id="KW-0598">Phosphotransferase system</keyword>
<dbReference type="NCBIfam" id="TIGR01003">
    <property type="entry name" value="PTS_HPr_family"/>
    <property type="match status" value="1"/>
</dbReference>
<dbReference type="PANTHER" id="PTHR33705">
    <property type="entry name" value="PHOSPHOCARRIER PROTEIN HPR"/>
    <property type="match status" value="1"/>
</dbReference>
<dbReference type="PROSITE" id="PS51350">
    <property type="entry name" value="PTS_HPR_DOM"/>
    <property type="match status" value="1"/>
</dbReference>
<keyword evidence="5" id="KW-0963">Cytoplasm</keyword>
<dbReference type="Pfam" id="PF00381">
    <property type="entry name" value="PTS-HPr"/>
    <property type="match status" value="1"/>
</dbReference>
<dbReference type="InterPro" id="IPR002114">
    <property type="entry name" value="PTS_HPr_Ser_P_site"/>
</dbReference>
<evidence type="ECO:0000256" key="1">
    <source>
        <dbReference type="ARBA" id="ARBA00003681"/>
    </source>
</evidence>
<evidence type="ECO:0000313" key="10">
    <source>
        <dbReference type="Proteomes" id="UP000295788"/>
    </source>
</evidence>
<keyword evidence="6" id="KW-0762">Sugar transport</keyword>
<dbReference type="PROSITE" id="PS00369">
    <property type="entry name" value="PTS_HPR_HIS"/>
    <property type="match status" value="1"/>
</dbReference>
<evidence type="ECO:0000313" key="9">
    <source>
        <dbReference type="EMBL" id="TCS81788.1"/>
    </source>
</evidence>
<comment type="function">
    <text evidence="1">General (non sugar-specific) component of the phosphoenolpyruvate-dependent sugar phosphotransferase system (sugar PTS). This major carbohydrate active-transport system catalyzes the phosphorylation of incoming sugar substrates concomitantly with their translocation across the cell membrane. The phosphoryl group from phosphoenolpyruvate (PEP) is transferred to the phosphoryl carrier protein HPr by enzyme I. Phospho-HPr then transfers it to the PTS EIIA domain.</text>
</comment>
<gene>
    <name evidence="9" type="ORF">EDD72_11126</name>
</gene>
<dbReference type="Gene3D" id="3.30.1340.10">
    <property type="entry name" value="HPr-like"/>
    <property type="match status" value="1"/>
</dbReference>
<dbReference type="PANTHER" id="PTHR33705:SF2">
    <property type="entry name" value="PHOSPHOCARRIER PROTEIN NPR"/>
    <property type="match status" value="1"/>
</dbReference>
<evidence type="ECO:0000256" key="3">
    <source>
        <dbReference type="ARBA" id="ARBA00010736"/>
    </source>
</evidence>
<name>A0A4R3KEW1_9BACI</name>
<protein>
    <recommendedName>
        <fullName evidence="4">Phosphocarrier protein HPr</fullName>
    </recommendedName>
</protein>
<dbReference type="GO" id="GO:0005737">
    <property type="term" value="C:cytoplasm"/>
    <property type="evidence" value="ECO:0007669"/>
    <property type="project" value="UniProtKB-SubCell"/>
</dbReference>
<dbReference type="OrthoDB" id="9809047at2"/>
<dbReference type="InterPro" id="IPR000032">
    <property type="entry name" value="HPr-like"/>
</dbReference>
<proteinExistence type="inferred from homology"/>
<evidence type="ECO:0000259" key="8">
    <source>
        <dbReference type="PROSITE" id="PS51350"/>
    </source>
</evidence>
<dbReference type="InterPro" id="IPR050399">
    <property type="entry name" value="HPr"/>
</dbReference>
<feature type="domain" description="HPr" evidence="8">
    <location>
        <begin position="1"/>
        <end position="86"/>
    </location>
</feature>
<comment type="caution">
    <text evidence="9">The sequence shown here is derived from an EMBL/GenBank/DDBJ whole genome shotgun (WGS) entry which is preliminary data.</text>
</comment>
<dbReference type="GO" id="GO:0009401">
    <property type="term" value="P:phosphoenolpyruvate-dependent sugar phosphotransferase system"/>
    <property type="evidence" value="ECO:0007669"/>
    <property type="project" value="UniProtKB-KW"/>
</dbReference>
<comment type="similarity">
    <text evidence="3">Belongs to the HPr family.</text>
</comment>
<dbReference type="InterPro" id="IPR001020">
    <property type="entry name" value="PTS_HPr_His_P_site"/>
</dbReference>
<dbReference type="Proteomes" id="UP000295788">
    <property type="component" value="Unassembled WGS sequence"/>
</dbReference>
<evidence type="ECO:0000256" key="7">
    <source>
        <dbReference type="ARBA" id="ARBA00022683"/>
    </source>
</evidence>
<dbReference type="SUPFAM" id="SSF55594">
    <property type="entry name" value="HPr-like"/>
    <property type="match status" value="1"/>
</dbReference>
<keyword evidence="10" id="KW-1185">Reference proteome</keyword>
<dbReference type="PROSITE" id="PS00589">
    <property type="entry name" value="PTS_HPR_SER"/>
    <property type="match status" value="1"/>
</dbReference>
<dbReference type="EMBL" id="SMAB01000011">
    <property type="protein sequence ID" value="TCS81788.1"/>
    <property type="molecule type" value="Genomic_DNA"/>
</dbReference>
<keyword evidence="6" id="KW-0813">Transport</keyword>
<dbReference type="RefSeq" id="WP_132769057.1">
    <property type="nucleotide sequence ID" value="NZ_SMAB01000011.1"/>
</dbReference>
<dbReference type="PRINTS" id="PR00107">
    <property type="entry name" value="PHOSPHOCPHPR"/>
</dbReference>
<sequence>MVEKVFTVKNPTGLHARPATLLVQKASSFPCEITIVKGDKQVNAKSIMGIMSLGVRQGDEIKVVVNGENEDEALQAIGEILESEHE</sequence>
<evidence type="ECO:0000256" key="2">
    <source>
        <dbReference type="ARBA" id="ARBA00004496"/>
    </source>
</evidence>
<accession>A0A4R3KEW1</accession>
<evidence type="ECO:0000256" key="4">
    <source>
        <dbReference type="ARBA" id="ARBA00020422"/>
    </source>
</evidence>
<dbReference type="InterPro" id="IPR035895">
    <property type="entry name" value="HPr-like_sf"/>
</dbReference>
<evidence type="ECO:0000256" key="5">
    <source>
        <dbReference type="ARBA" id="ARBA00022490"/>
    </source>
</evidence>
<reference evidence="9 10" key="1">
    <citation type="submission" date="2019-03" db="EMBL/GenBank/DDBJ databases">
        <title>Genomic Encyclopedia of Type Strains, Phase IV (KMG-IV): sequencing the most valuable type-strain genomes for metagenomic binning, comparative biology and taxonomic classification.</title>
        <authorList>
            <person name="Goeker M."/>
        </authorList>
    </citation>
    <scope>NUCLEOTIDE SEQUENCE [LARGE SCALE GENOMIC DNA]</scope>
    <source>
        <strain evidence="9 10">DSM 23802</strain>
    </source>
</reference>
<evidence type="ECO:0000256" key="6">
    <source>
        <dbReference type="ARBA" id="ARBA00022597"/>
    </source>
</evidence>
<dbReference type="AlphaFoldDB" id="A0A4R3KEW1"/>
<comment type="subcellular location">
    <subcellularLocation>
        <location evidence="2">Cytoplasm</location>
    </subcellularLocation>
</comment>